<comment type="caution">
    <text evidence="2">The sequence shown here is derived from an EMBL/GenBank/DDBJ whole genome shotgun (WGS) entry which is preliminary data.</text>
</comment>
<organism evidence="2 3">
    <name type="scientific">Solanum tuberosum</name>
    <name type="common">Potato</name>
    <dbReference type="NCBI Taxonomy" id="4113"/>
    <lineage>
        <taxon>Eukaryota</taxon>
        <taxon>Viridiplantae</taxon>
        <taxon>Streptophyta</taxon>
        <taxon>Embryophyta</taxon>
        <taxon>Tracheophyta</taxon>
        <taxon>Spermatophyta</taxon>
        <taxon>Magnoliopsida</taxon>
        <taxon>eudicotyledons</taxon>
        <taxon>Gunneridae</taxon>
        <taxon>Pentapetalae</taxon>
        <taxon>asterids</taxon>
        <taxon>lamiids</taxon>
        <taxon>Solanales</taxon>
        <taxon>Solanaceae</taxon>
        <taxon>Solanoideae</taxon>
        <taxon>Solaneae</taxon>
        <taxon>Solanum</taxon>
    </lineage>
</organism>
<dbReference type="PANTHER" id="PTHR34222:SF82">
    <property type="entry name" value="CCHC-TYPE DOMAIN-CONTAINING PROTEIN"/>
    <property type="match status" value="1"/>
</dbReference>
<reference evidence="2 3" key="1">
    <citation type="journal article" date="2021" name="bioRxiv">
        <title>Chromosome-scale and haplotype-resolved genome assembly of a tetraploid potato cultivar.</title>
        <authorList>
            <person name="Sun H."/>
            <person name="Jiao W.-B."/>
            <person name="Krause K."/>
            <person name="Campoy J.A."/>
            <person name="Goel M."/>
            <person name="Folz-Donahue K."/>
            <person name="Kukat C."/>
            <person name="Huettel B."/>
            <person name="Schneeberger K."/>
        </authorList>
    </citation>
    <scope>NUCLEOTIDE SEQUENCE [LARGE SCALE GENOMIC DNA]</scope>
    <source>
        <strain evidence="2">SolTubOtavaFocal</strain>
        <tissue evidence="2">Leaves</tissue>
    </source>
</reference>
<proteinExistence type="predicted"/>
<feature type="region of interest" description="Disordered" evidence="1">
    <location>
        <begin position="118"/>
        <end position="145"/>
    </location>
</feature>
<dbReference type="EMBL" id="JAIVGD010000019">
    <property type="protein sequence ID" value="KAH0748849.1"/>
    <property type="molecule type" value="Genomic_DNA"/>
</dbReference>
<gene>
    <name evidence="2" type="ORF">KY290_028081</name>
</gene>
<sequence length="179" mass="20623">MERQKLMQFLMGLNDNFAQSRSQILLTVPSPSLNQAYSMIMQDESQRIQFSLISNCVLPLQKLDINEPTALSSTHNNRFNQSTSQNTRLYYDYCHLRNHTKANCYKLIGYPQHYKFTKKKGTDDRSNKGQISGNDRSQVFGGNRKPQINNAQYAENLDINRNTDVNLSSLQTVPTFTFD</sequence>
<dbReference type="Proteomes" id="UP000826656">
    <property type="component" value="Unassembled WGS sequence"/>
</dbReference>
<evidence type="ECO:0000256" key="1">
    <source>
        <dbReference type="SAM" id="MobiDB-lite"/>
    </source>
</evidence>
<name>A0ABQ7UHC2_SOLTU</name>
<accession>A0ABQ7UHC2</accession>
<keyword evidence="3" id="KW-1185">Reference proteome</keyword>
<evidence type="ECO:0000313" key="3">
    <source>
        <dbReference type="Proteomes" id="UP000826656"/>
    </source>
</evidence>
<feature type="compositionally biased region" description="Polar residues" evidence="1">
    <location>
        <begin position="128"/>
        <end position="137"/>
    </location>
</feature>
<evidence type="ECO:0000313" key="2">
    <source>
        <dbReference type="EMBL" id="KAH0748849.1"/>
    </source>
</evidence>
<protein>
    <submittedName>
        <fullName evidence="2">Uncharacterized protein</fullName>
    </submittedName>
</protein>
<dbReference type="PANTHER" id="PTHR34222">
    <property type="entry name" value="GAG_PRE-INTEGRS DOMAIN-CONTAINING PROTEIN"/>
    <property type="match status" value="1"/>
</dbReference>